<evidence type="ECO:0000256" key="5">
    <source>
        <dbReference type="ARBA" id="ARBA00022692"/>
    </source>
</evidence>
<organism evidence="15 16">
    <name type="scientific">Hydrotalea sandarakina</name>
    <dbReference type="NCBI Taxonomy" id="1004304"/>
    <lineage>
        <taxon>Bacteria</taxon>
        <taxon>Pseudomonadati</taxon>
        <taxon>Bacteroidota</taxon>
        <taxon>Chitinophagia</taxon>
        <taxon>Chitinophagales</taxon>
        <taxon>Chitinophagaceae</taxon>
        <taxon>Hydrotalea</taxon>
    </lineage>
</organism>
<dbReference type="OrthoDB" id="9805475at2"/>
<dbReference type="InterPro" id="IPR003524">
    <property type="entry name" value="PNAcMuramoyl-5peptid_Trfase"/>
</dbReference>
<feature type="binding site" evidence="14">
    <location>
        <position position="263"/>
    </location>
    <ligand>
        <name>Mg(2+)</name>
        <dbReference type="ChEBI" id="CHEBI:18420"/>
    </ligand>
</feature>
<dbReference type="NCBIfam" id="TIGR00445">
    <property type="entry name" value="mraY"/>
    <property type="match status" value="1"/>
</dbReference>
<dbReference type="Pfam" id="PF10555">
    <property type="entry name" value="MraY_sig1"/>
    <property type="match status" value="1"/>
</dbReference>
<comment type="catalytic activity">
    <reaction evidence="12">
        <text>UDP-N-acetyl-alpha-D-muramoyl-L-alanyl-gamma-D-glutamyl-meso-2,6-diaminopimeloyl-D-alanyl-D-alanine + di-trans,octa-cis-undecaprenyl phosphate = di-trans,octa-cis-undecaprenyl diphospho-N-acetyl-alpha-D-muramoyl-L-alanyl-D-glutamyl-meso-2,6-diaminopimeloyl-D-alanyl-D-alanine + UMP</text>
        <dbReference type="Rhea" id="RHEA:28386"/>
        <dbReference type="ChEBI" id="CHEBI:57865"/>
        <dbReference type="ChEBI" id="CHEBI:60392"/>
        <dbReference type="ChEBI" id="CHEBI:61386"/>
        <dbReference type="ChEBI" id="CHEBI:61387"/>
        <dbReference type="EC" id="2.7.8.13"/>
    </reaction>
</comment>
<dbReference type="GO" id="GO:0008360">
    <property type="term" value="P:regulation of cell shape"/>
    <property type="evidence" value="ECO:0007669"/>
    <property type="project" value="UniProtKB-KW"/>
</dbReference>
<keyword evidence="4 12" id="KW-0808">Transferase</keyword>
<keyword evidence="12 14" id="KW-0460">Magnesium</keyword>
<dbReference type="AlphaFoldDB" id="A0A2W7RT41"/>
<feature type="transmembrane region" description="Helical" evidence="12">
    <location>
        <begin position="99"/>
        <end position="120"/>
    </location>
</feature>
<dbReference type="GO" id="GO:0008963">
    <property type="term" value="F:phospho-N-acetylmuramoyl-pentapeptide-transferase activity"/>
    <property type="evidence" value="ECO:0007669"/>
    <property type="project" value="UniProtKB-UniRule"/>
</dbReference>
<evidence type="ECO:0000256" key="14">
    <source>
        <dbReference type="PIRSR" id="PIRSR600715-1"/>
    </source>
</evidence>
<proteinExistence type="inferred from homology"/>
<keyword evidence="5 12" id="KW-0812">Transmembrane</keyword>
<keyword evidence="9 12" id="KW-0472">Membrane</keyword>
<feature type="transmembrane region" description="Helical" evidence="12">
    <location>
        <begin position="415"/>
        <end position="436"/>
    </location>
</feature>
<evidence type="ECO:0000256" key="10">
    <source>
        <dbReference type="ARBA" id="ARBA00023306"/>
    </source>
</evidence>
<dbReference type="EC" id="2.7.8.13" evidence="12 13"/>
<dbReference type="GO" id="GO:0005886">
    <property type="term" value="C:plasma membrane"/>
    <property type="evidence" value="ECO:0007669"/>
    <property type="project" value="UniProtKB-SubCell"/>
</dbReference>
<dbReference type="GO" id="GO:0051301">
    <property type="term" value="P:cell division"/>
    <property type="evidence" value="ECO:0007669"/>
    <property type="project" value="UniProtKB-KW"/>
</dbReference>
<name>A0A2W7RT41_9BACT</name>
<comment type="similarity">
    <text evidence="2 12">Belongs to the glycosyltransferase 4 family. MraY subfamily.</text>
</comment>
<keyword evidence="10 12" id="KW-0131">Cell cycle</keyword>
<feature type="transmembrane region" description="Helical" evidence="12">
    <location>
        <begin position="310"/>
        <end position="327"/>
    </location>
</feature>
<keyword evidence="3 12" id="KW-0132">Cell division</keyword>
<evidence type="ECO:0000256" key="7">
    <source>
        <dbReference type="ARBA" id="ARBA00022984"/>
    </source>
</evidence>
<dbReference type="Proteomes" id="UP000249720">
    <property type="component" value="Unassembled WGS sequence"/>
</dbReference>
<feature type="binding site" evidence="14">
    <location>
        <position position="338"/>
    </location>
    <ligand>
        <name>Mg(2+)</name>
        <dbReference type="ChEBI" id="CHEBI:18420"/>
    </ligand>
</feature>
<keyword evidence="8 12" id="KW-1133">Transmembrane helix</keyword>
<dbReference type="HAMAP" id="MF_00038">
    <property type="entry name" value="MraY"/>
    <property type="match status" value="1"/>
</dbReference>
<keyword evidence="6 12" id="KW-0133">Cell shape</keyword>
<evidence type="ECO:0000256" key="2">
    <source>
        <dbReference type="ARBA" id="ARBA00005583"/>
    </source>
</evidence>
<comment type="caution">
    <text evidence="15">The sequence shown here is derived from an EMBL/GenBank/DDBJ whole genome shotgun (WGS) entry which is preliminary data.</text>
</comment>
<gene>
    <name evidence="12" type="primary">mraY</name>
    <name evidence="15" type="ORF">LX80_01282</name>
</gene>
<dbReference type="InterPro" id="IPR018480">
    <property type="entry name" value="PNAcMuramoyl-5peptid_Trfase_CS"/>
</dbReference>
<keyword evidence="7 12" id="KW-0573">Peptidoglycan synthesis</keyword>
<evidence type="ECO:0000256" key="12">
    <source>
        <dbReference type="HAMAP-Rule" id="MF_00038"/>
    </source>
</evidence>
<keyword evidence="11 12" id="KW-0961">Cell wall biogenesis/degradation</keyword>
<feature type="transmembrane region" description="Helical" evidence="12">
    <location>
        <begin position="141"/>
        <end position="165"/>
    </location>
</feature>
<feature type="transmembrane region" description="Helical" evidence="12">
    <location>
        <begin position="271"/>
        <end position="290"/>
    </location>
</feature>
<dbReference type="EMBL" id="QKZV01000003">
    <property type="protein sequence ID" value="PZX63631.1"/>
    <property type="molecule type" value="Genomic_DNA"/>
</dbReference>
<evidence type="ECO:0000256" key="3">
    <source>
        <dbReference type="ARBA" id="ARBA00022618"/>
    </source>
</evidence>
<dbReference type="GO" id="GO:0051992">
    <property type="term" value="F:UDP-N-acetylmuramoyl-L-alanyl-D-glutamyl-meso-2,6-diaminopimelyl-D-alanyl-D-alanine:undecaprenyl-phosphate transferase activity"/>
    <property type="evidence" value="ECO:0007669"/>
    <property type="project" value="RHEA"/>
</dbReference>
<sequence>MLYELFSWLKQHYNIMGSGLFQYLTFRAAMAILLSLIITTVYGKKLIQFLKNKQLGETVRDLGLAGEQQKKGTPTMGGIIILLAIIIPTLLFADLNKVYIRLMLLCTVWLGIIGFLDDYFKIKARKLATQRGEQYKKKDSDGLAGVSKIIGQVGLGIIIGATLYFNSNVTVEREVITKEVNKSLHPGEIVAKGSNVVTRNIEGENRKFVEVKTPITTIPFTKNHEFNYSKLISWIGEGADRYTWIIYILIVTFIIAAVSNGANITDGLDGLAAGVSAIIGAGIGIFVYVSGNLKFAEYLNIMYIPNLGELSIFVGAFVGACIGFLWYNAYPAQVFMGDTGSLALGGIIASLAIIVRKELLIPIFCGVFLIEELSVIIQVSYFKYTKKKYGEGRRVFLMSPLHHHFQKKGFHESKIAVRFWIITIFCVLLSIVTLKIR</sequence>
<keyword evidence="16" id="KW-1185">Reference proteome</keyword>
<keyword evidence="12 14" id="KW-0479">Metal-binding</keyword>
<evidence type="ECO:0000256" key="1">
    <source>
        <dbReference type="ARBA" id="ARBA00004141"/>
    </source>
</evidence>
<evidence type="ECO:0000256" key="6">
    <source>
        <dbReference type="ARBA" id="ARBA00022960"/>
    </source>
</evidence>
<protein>
    <recommendedName>
        <fullName evidence="12 13">Phospho-N-acetylmuramoyl-pentapeptide-transferase</fullName>
        <ecNumber evidence="12 13">2.7.8.13</ecNumber>
    </recommendedName>
    <alternativeName>
        <fullName evidence="12">UDP-MurNAc-pentapeptide phosphotransferase</fullName>
    </alternativeName>
</protein>
<evidence type="ECO:0000256" key="13">
    <source>
        <dbReference type="NCBIfam" id="TIGR00445"/>
    </source>
</evidence>
<evidence type="ECO:0000256" key="8">
    <source>
        <dbReference type="ARBA" id="ARBA00022989"/>
    </source>
</evidence>
<dbReference type="PROSITE" id="PS01347">
    <property type="entry name" value="MRAY_1"/>
    <property type="match status" value="1"/>
</dbReference>
<comment type="subcellular location">
    <subcellularLocation>
        <location evidence="12">Cell membrane</location>
        <topology evidence="12">Multi-pass membrane protein</topology>
    </subcellularLocation>
    <subcellularLocation>
        <location evidence="1">Membrane</location>
        <topology evidence="1">Multi-pass membrane protein</topology>
    </subcellularLocation>
</comment>
<accession>A0A2W7RT41</accession>
<feature type="transmembrane region" description="Helical" evidence="12">
    <location>
        <begin position="361"/>
        <end position="384"/>
    </location>
</feature>
<evidence type="ECO:0000313" key="15">
    <source>
        <dbReference type="EMBL" id="PZX63631.1"/>
    </source>
</evidence>
<dbReference type="GO" id="GO:0071555">
    <property type="term" value="P:cell wall organization"/>
    <property type="evidence" value="ECO:0007669"/>
    <property type="project" value="UniProtKB-KW"/>
</dbReference>
<comment type="cofactor">
    <cofactor evidence="12 14">
        <name>Mg(2+)</name>
        <dbReference type="ChEBI" id="CHEBI:18420"/>
    </cofactor>
</comment>
<dbReference type="PANTHER" id="PTHR22926:SF5">
    <property type="entry name" value="PHOSPHO-N-ACETYLMURAMOYL-PENTAPEPTIDE-TRANSFERASE HOMOLOG"/>
    <property type="match status" value="1"/>
</dbReference>
<feature type="transmembrane region" description="Helical" evidence="12">
    <location>
        <begin position="244"/>
        <end position="264"/>
    </location>
</feature>
<feature type="transmembrane region" description="Helical" evidence="12">
    <location>
        <begin position="334"/>
        <end position="355"/>
    </location>
</feature>
<keyword evidence="12" id="KW-1003">Cell membrane</keyword>
<dbReference type="PROSITE" id="PS01348">
    <property type="entry name" value="MRAY_2"/>
    <property type="match status" value="1"/>
</dbReference>
<dbReference type="GO" id="GO:0046872">
    <property type="term" value="F:metal ion binding"/>
    <property type="evidence" value="ECO:0007669"/>
    <property type="project" value="UniProtKB-KW"/>
</dbReference>
<feature type="transmembrane region" description="Helical" evidence="12">
    <location>
        <begin position="75"/>
        <end position="93"/>
    </location>
</feature>
<evidence type="ECO:0000256" key="9">
    <source>
        <dbReference type="ARBA" id="ARBA00023136"/>
    </source>
</evidence>
<dbReference type="UniPathway" id="UPA00219"/>
<feature type="transmembrane region" description="Helical" evidence="12">
    <location>
        <begin position="20"/>
        <end position="43"/>
    </location>
</feature>
<dbReference type="RefSeq" id="WP_111294405.1">
    <property type="nucleotide sequence ID" value="NZ_QKZV01000003.1"/>
</dbReference>
<dbReference type="Pfam" id="PF00953">
    <property type="entry name" value="Glycos_transf_4"/>
    <property type="match status" value="1"/>
</dbReference>
<evidence type="ECO:0000256" key="11">
    <source>
        <dbReference type="ARBA" id="ARBA00023316"/>
    </source>
</evidence>
<comment type="function">
    <text evidence="12">Catalyzes the initial step of the lipid cycle reactions in the biosynthesis of the cell wall peptidoglycan: transfers peptidoglycan precursor phospho-MurNAc-pentapeptide from UDP-MurNAc-pentapeptide onto the lipid carrier undecaprenyl phosphate, yielding undecaprenyl-pyrophosphoryl-MurNAc-pentapeptide, known as lipid I.</text>
</comment>
<comment type="pathway">
    <text evidence="12">Cell wall biogenesis; peptidoglycan biosynthesis.</text>
</comment>
<evidence type="ECO:0000313" key="16">
    <source>
        <dbReference type="Proteomes" id="UP000249720"/>
    </source>
</evidence>
<dbReference type="GO" id="GO:0009252">
    <property type="term" value="P:peptidoglycan biosynthetic process"/>
    <property type="evidence" value="ECO:0007669"/>
    <property type="project" value="UniProtKB-UniRule"/>
</dbReference>
<dbReference type="PANTHER" id="PTHR22926">
    <property type="entry name" value="PHOSPHO-N-ACETYLMURAMOYL-PENTAPEPTIDE-TRANSFERASE"/>
    <property type="match status" value="1"/>
</dbReference>
<dbReference type="InterPro" id="IPR000715">
    <property type="entry name" value="Glycosyl_transferase_4"/>
</dbReference>
<reference evidence="15 16" key="1">
    <citation type="submission" date="2018-06" db="EMBL/GenBank/DDBJ databases">
        <title>Genomic Encyclopedia of Archaeal and Bacterial Type Strains, Phase II (KMG-II): from individual species to whole genera.</title>
        <authorList>
            <person name="Goeker M."/>
        </authorList>
    </citation>
    <scope>NUCLEOTIDE SEQUENCE [LARGE SCALE GENOMIC DNA]</scope>
    <source>
        <strain evidence="15 16">DSM 23241</strain>
    </source>
</reference>
<evidence type="ECO:0000256" key="4">
    <source>
        <dbReference type="ARBA" id="ARBA00022679"/>
    </source>
</evidence>
<dbReference type="CDD" id="cd06852">
    <property type="entry name" value="GT_MraY"/>
    <property type="match status" value="1"/>
</dbReference>